<protein>
    <submittedName>
        <fullName evidence="4">Chromosome undetermined scaffold_1, whole genome shotgun sequence</fullName>
    </submittedName>
</protein>
<dbReference type="OrthoDB" id="10667829at2759"/>
<keyword evidence="1" id="KW-0175">Coiled coil</keyword>
<evidence type="ECO:0000313" key="4">
    <source>
        <dbReference type="EMBL" id="CAK55780.1"/>
    </source>
</evidence>
<reference evidence="3" key="4">
    <citation type="submission" date="2006-11" db="EMBL/GenBank/DDBJ databases">
        <title>Paramecium megabase sequencing project.</title>
        <authorList>
            <person name="Nowak J.K."/>
            <person name="Migdalski A."/>
            <person name="Gromadka R."/>
            <person name="Zagulski M."/>
        </authorList>
    </citation>
    <scope>NUCLEOTIDE SEQUENCE</scope>
    <source>
        <strain evidence="3">Stock d4-2</strain>
    </source>
</reference>
<sequence>MVKYQFTSQDAEKSIAQFTKLKEIIDNQAIIINQLKMENDQLRLQLQKLSQQIDKTQREQQSNSDLLGINQNKVSSTLPHFQTDNQNVERLANIYDKGYNPFALNLNNQCRNEPKFDPQQQYNPFQNPGDSQILKRDAFSDLQCQLSQLEQEKASQQTNYQQFFDANNQPQQKQSHSTSIFENPSLPNLNAAPNNNTNNIFYNAAPDNNTNNIVQDAPPDNNIFRNAALNNNTNNIFYNINANNIFQNAAPHNNTKSNFCNNVNNDENQKQQINSQENHEQESLLFGDPSNCYYNVQKSESKALDQVQLFNQKESINDQDIKQLENSKENSSQNSSSFKASSSEKHEEFQIIEKDEESNSI</sequence>
<dbReference type="GeneID" id="5008962"/>
<feature type="region of interest" description="Disordered" evidence="2">
    <location>
        <begin position="110"/>
        <end position="132"/>
    </location>
</feature>
<feature type="coiled-coil region" evidence="1">
    <location>
        <begin position="25"/>
        <end position="59"/>
    </location>
</feature>
<feature type="coiled-coil region" evidence="1">
    <location>
        <begin position="139"/>
        <end position="166"/>
    </location>
</feature>
<feature type="compositionally biased region" description="Basic and acidic residues" evidence="2">
    <location>
        <begin position="342"/>
        <end position="353"/>
    </location>
</feature>
<feature type="region of interest" description="Disordered" evidence="2">
    <location>
        <begin position="315"/>
        <end position="361"/>
    </location>
</feature>
<feature type="compositionally biased region" description="Basic and acidic residues" evidence="2">
    <location>
        <begin position="315"/>
        <end position="328"/>
    </location>
</feature>
<dbReference type="EMBL" id="CR548612">
    <property type="protein sequence ID" value="CAH03485.1"/>
    <property type="molecule type" value="Genomic_DNA"/>
</dbReference>
<keyword evidence="5" id="KW-1185">Reference proteome</keyword>
<name>Q6BFT5_PARTE</name>
<dbReference type="GeneID" id="79573939"/>
<feature type="compositionally biased region" description="Polar residues" evidence="2">
    <location>
        <begin position="118"/>
        <end position="130"/>
    </location>
</feature>
<dbReference type="AlphaFoldDB" id="Q6BFT5"/>
<gene>
    <name evidence="4" type="ORF">GSPATT00000215001</name>
    <name evidence="3" type="ORF">PTMB.287</name>
</gene>
<reference evidence="3 5" key="1">
    <citation type="journal article" date="2004" name="Curr. Biol.">
        <title>High coding density on the largest Paramecium tetraurelia somatic chromosome.</title>
        <authorList>
            <person name="Zagulski M."/>
            <person name="Nowak J.K."/>
            <person name="Le Mouel A."/>
            <person name="Nowacki M."/>
            <person name="Migdalski A."/>
            <person name="Gromadka R."/>
            <person name="Noel B."/>
            <person name="Blanc I."/>
            <person name="Dessen P."/>
            <person name="Wincker P."/>
            <person name="Keller A.M."/>
            <person name="Cohen J."/>
            <person name="Meyer E."/>
            <person name="Sperling L."/>
        </authorList>
    </citation>
    <scope>NUCLEOTIDE SEQUENCE [LARGE SCALE GENOMIC DNA]</scope>
    <source>
        <strain evidence="3 5">Stock d4-2</strain>
    </source>
</reference>
<dbReference type="Proteomes" id="UP000000600">
    <property type="component" value="Unassembled WGS sequence"/>
</dbReference>
<evidence type="ECO:0000256" key="1">
    <source>
        <dbReference type="SAM" id="Coils"/>
    </source>
</evidence>
<organism evidence="3 5">
    <name type="scientific">Paramecium tetraurelia</name>
    <dbReference type="NCBI Taxonomy" id="5888"/>
    <lineage>
        <taxon>Eukaryota</taxon>
        <taxon>Sar</taxon>
        <taxon>Alveolata</taxon>
        <taxon>Ciliophora</taxon>
        <taxon>Intramacronucleata</taxon>
        <taxon>Oligohymenophorea</taxon>
        <taxon>Peniculida</taxon>
        <taxon>Parameciidae</taxon>
        <taxon>Paramecium</taxon>
    </lineage>
</organism>
<evidence type="ECO:0000313" key="3">
    <source>
        <dbReference type="EMBL" id="CAH03485.1"/>
    </source>
</evidence>
<reference evidence="4 5" key="2">
    <citation type="journal article" date="2006" name="Nature">
        <title>Global trends of whole-genome duplications revealed by the ciliate Paramecium tetraurelia.</title>
        <authorList>
            <consortium name="Genoscope"/>
            <person name="Aury J.-M."/>
            <person name="Jaillon O."/>
            <person name="Duret L."/>
            <person name="Noel B."/>
            <person name="Jubin C."/>
            <person name="Porcel B.M."/>
            <person name="Segurens B."/>
            <person name="Daubin V."/>
            <person name="Anthouard V."/>
            <person name="Aiach N."/>
            <person name="Arnaiz O."/>
            <person name="Billaut A."/>
            <person name="Beisson J."/>
            <person name="Blanc I."/>
            <person name="Bouhouche K."/>
            <person name="Camara F."/>
            <person name="Duharcourt S."/>
            <person name="Guigo R."/>
            <person name="Gogendeau D."/>
            <person name="Katinka M."/>
            <person name="Keller A.-M."/>
            <person name="Kissmehl R."/>
            <person name="Klotz C."/>
            <person name="Koll F."/>
            <person name="Le Moue A."/>
            <person name="Lepere C."/>
            <person name="Malinsky S."/>
            <person name="Nowacki M."/>
            <person name="Nowak J.K."/>
            <person name="Plattner H."/>
            <person name="Poulain J."/>
            <person name="Ruiz F."/>
            <person name="Serrano V."/>
            <person name="Zagulski M."/>
            <person name="Dessen P."/>
            <person name="Betermier M."/>
            <person name="Weissenbach J."/>
            <person name="Scarpelli C."/>
            <person name="Schachter V."/>
            <person name="Sperling L."/>
            <person name="Meyer E."/>
            <person name="Cohen J."/>
            <person name="Wincker P."/>
        </authorList>
    </citation>
    <scope>NUCLEOTIDE SEQUENCE [LARGE SCALE GENOMIC DNA]</scope>
    <source>
        <strain evidence="4 5">Stock d4-2</strain>
    </source>
</reference>
<dbReference type="KEGG" id="ptm:PTMB.287"/>
<feature type="region of interest" description="Disordered" evidence="2">
    <location>
        <begin position="256"/>
        <end position="286"/>
    </location>
</feature>
<dbReference type="KEGG" id="ptm:GSPATT00000215001"/>
<dbReference type="InParanoid" id="Q6BFT5"/>
<evidence type="ECO:0000256" key="2">
    <source>
        <dbReference type="SAM" id="MobiDB-lite"/>
    </source>
</evidence>
<dbReference type="EMBL" id="CT867985">
    <property type="protein sequence ID" value="CAK55780.1"/>
    <property type="molecule type" value="Genomic_DNA"/>
</dbReference>
<accession>Q6BFT5</accession>
<proteinExistence type="predicted"/>
<dbReference type="RefSeq" id="XP_001423178.1">
    <property type="nucleotide sequence ID" value="XM_001423141.1"/>
</dbReference>
<feature type="compositionally biased region" description="Low complexity" evidence="2">
    <location>
        <begin position="329"/>
        <end position="341"/>
    </location>
</feature>
<feature type="compositionally biased region" description="Polar residues" evidence="2">
    <location>
        <begin position="256"/>
        <end position="276"/>
    </location>
</feature>
<reference evidence="4" key="3">
    <citation type="submission" date="2006-03" db="EMBL/GenBank/DDBJ databases">
        <authorList>
            <consortium name="Genoscope"/>
        </authorList>
    </citation>
    <scope>NUCLEOTIDE SEQUENCE</scope>
    <source>
        <strain evidence="4">Stock d4-2</strain>
    </source>
</reference>
<dbReference type="HOGENOM" id="CLU_768264_0_0_1"/>
<dbReference type="RefSeq" id="XP_001347112.1">
    <property type="nucleotide sequence ID" value="XM_001347076.1"/>
</dbReference>
<evidence type="ECO:0000313" key="5">
    <source>
        <dbReference type="Proteomes" id="UP000000600"/>
    </source>
</evidence>